<proteinExistence type="predicted"/>
<evidence type="ECO:0000313" key="7">
    <source>
        <dbReference type="Proteomes" id="UP000198559"/>
    </source>
</evidence>
<protein>
    <submittedName>
        <fullName evidence="5">[similarity to] peptidyl-prolyl cis-transisomerase SurA</fullName>
    </submittedName>
    <submittedName>
        <fullName evidence="6">[weak similarity to] peptidyl-prolyl cis-transisomerase</fullName>
    </submittedName>
</protein>
<dbReference type="PANTHER" id="PTHR47637">
    <property type="entry name" value="CHAPERONE SURA"/>
    <property type="match status" value="1"/>
</dbReference>
<evidence type="ECO:0000259" key="4">
    <source>
        <dbReference type="PROSITE" id="PS50198"/>
    </source>
</evidence>
<dbReference type="InterPro" id="IPR000297">
    <property type="entry name" value="PPIase_PpiC"/>
</dbReference>
<dbReference type="OrthoDB" id="14196at2"/>
<dbReference type="AlphaFoldDB" id="A0A1H6M798"/>
<dbReference type="PANTHER" id="PTHR47637:SF1">
    <property type="entry name" value="CHAPERONE SURA"/>
    <property type="match status" value="1"/>
</dbReference>
<reference evidence="7 8" key="1">
    <citation type="submission" date="2016-06" db="EMBL/GenBank/DDBJ databases">
        <authorList>
            <person name="Petersen J."/>
            <person name="Sayavedra L."/>
        </authorList>
    </citation>
    <scope>NUCLEOTIDE SEQUENCE [LARGE SCALE GENOMIC DNA]</scope>
    <source>
        <strain evidence="8">BazSymA</strain>
        <strain evidence="7">BazSymB</strain>
    </source>
</reference>
<keyword evidence="2" id="KW-0697">Rotamase</keyword>
<dbReference type="Gene3D" id="1.10.4030.10">
    <property type="entry name" value="Porin chaperone SurA, peptide-binding domain"/>
    <property type="match status" value="1"/>
</dbReference>
<dbReference type="EMBL" id="CDSC02000142">
    <property type="protein sequence ID" value="SEH73032.1"/>
    <property type="molecule type" value="Genomic_DNA"/>
</dbReference>
<name>A0A1H6M798_9GAMM</name>
<evidence type="ECO:0000313" key="6">
    <source>
        <dbReference type="EMBL" id="SEH94754.1"/>
    </source>
</evidence>
<keyword evidence="2 6" id="KW-0413">Isomerase</keyword>
<dbReference type="Pfam" id="PF00639">
    <property type="entry name" value="Rotamase"/>
    <property type="match status" value="1"/>
</dbReference>
<reference evidence="6" key="2">
    <citation type="submission" date="2016-06" db="EMBL/GenBank/DDBJ databases">
        <authorList>
            <person name="Olsen C.W."/>
            <person name="Carey S."/>
            <person name="Hinshaw L."/>
            <person name="Karasin A.I."/>
        </authorList>
    </citation>
    <scope>NUCLEOTIDE SEQUENCE [LARGE SCALE GENOMIC DNA]</scope>
    <source>
        <strain evidence="5">BazSymA</strain>
        <strain evidence="6">BazSymB</strain>
    </source>
</reference>
<dbReference type="PROSITE" id="PS50198">
    <property type="entry name" value="PPIC_PPIASE_2"/>
    <property type="match status" value="1"/>
</dbReference>
<dbReference type="Proteomes" id="UP000198559">
    <property type="component" value="Unassembled WGS sequence"/>
</dbReference>
<dbReference type="InterPro" id="IPR027304">
    <property type="entry name" value="Trigger_fact/SurA_dom_sf"/>
</dbReference>
<evidence type="ECO:0000256" key="3">
    <source>
        <dbReference type="SAM" id="SignalP"/>
    </source>
</evidence>
<keyword evidence="1 3" id="KW-0732">Signal</keyword>
<accession>A0A1H6M798</accession>
<evidence type="ECO:0000313" key="8">
    <source>
        <dbReference type="Proteomes" id="UP000198988"/>
    </source>
</evidence>
<dbReference type="Proteomes" id="UP000198988">
    <property type="component" value="Unassembled WGS sequence"/>
</dbReference>
<dbReference type="SUPFAM" id="SSF109998">
    <property type="entry name" value="Triger factor/SurA peptide-binding domain-like"/>
    <property type="match status" value="1"/>
</dbReference>
<evidence type="ECO:0000313" key="5">
    <source>
        <dbReference type="EMBL" id="SEH73032.1"/>
    </source>
</evidence>
<evidence type="ECO:0000256" key="1">
    <source>
        <dbReference type="ARBA" id="ARBA00022729"/>
    </source>
</evidence>
<evidence type="ECO:0000256" key="2">
    <source>
        <dbReference type="PROSITE-ProRule" id="PRU00278"/>
    </source>
</evidence>
<dbReference type="Gene3D" id="3.10.50.40">
    <property type="match status" value="1"/>
</dbReference>
<dbReference type="GO" id="GO:0003755">
    <property type="term" value="F:peptidyl-prolyl cis-trans isomerase activity"/>
    <property type="evidence" value="ECO:0007669"/>
    <property type="project" value="UniProtKB-KW"/>
</dbReference>
<dbReference type="STRING" id="235205.BAZSYMB_SCAFFOLD00011_4"/>
<feature type="domain" description="PpiC" evidence="4">
    <location>
        <begin position="150"/>
        <end position="246"/>
    </location>
</feature>
<feature type="signal peptide" evidence="3">
    <location>
        <begin position="1"/>
        <end position="24"/>
    </location>
</feature>
<dbReference type="SUPFAM" id="SSF54534">
    <property type="entry name" value="FKBP-like"/>
    <property type="match status" value="1"/>
</dbReference>
<sequence length="291" mass="33075">MKYLLTLIFVFSLNALSVSNSIIAIVNDSVITYDSITDQINKDTTKTQKLALIDQQIDIALQKEKIQALGIKPKPETLNAMLENIAKQNNLTLAQLQSNDQFDEIVERTSQELSLQGLKEIILQQSDITITQAEIDEALAINPASESSILKQIKVAQIVLNIDDKKYPSPQLIKEYIAKISEQIKNNASFSELAKQYSKDPVTESVWLEKTKLPELFQQQLLNLGLDEASAPFKIEQDWLIIKIAAEREVDAHILNIKAQLLQTKRNAFFQAWVKTLRTKKLYIDIFKHKL</sequence>
<dbReference type="EMBL" id="CVUD02000254">
    <property type="protein sequence ID" value="SEH94754.1"/>
    <property type="molecule type" value="Genomic_DNA"/>
</dbReference>
<gene>
    <name evidence="5" type="ORF">BAZSYMA_ACONTIG00017_15</name>
    <name evidence="6" type="ORF">BAZSYMB_SCAFFOLD00011_4</name>
</gene>
<dbReference type="InterPro" id="IPR050280">
    <property type="entry name" value="OMP_Chaperone_SurA"/>
</dbReference>
<dbReference type="RefSeq" id="WP_090715427.1">
    <property type="nucleotide sequence ID" value="NZ_CAESAP020000376.1"/>
</dbReference>
<organism evidence="6 7">
    <name type="scientific">Bathymodiolus azoricus thioautotrophic gill symbiont</name>
    <dbReference type="NCBI Taxonomy" id="235205"/>
    <lineage>
        <taxon>Bacteria</taxon>
        <taxon>Pseudomonadati</taxon>
        <taxon>Pseudomonadota</taxon>
        <taxon>Gammaproteobacteria</taxon>
        <taxon>sulfur-oxidizing symbionts</taxon>
    </lineage>
</organism>
<dbReference type="InterPro" id="IPR046357">
    <property type="entry name" value="PPIase_dom_sf"/>
</dbReference>
<feature type="chain" id="PRO_5014063581" evidence="3">
    <location>
        <begin position="25"/>
        <end position="291"/>
    </location>
</feature>